<keyword evidence="8" id="KW-0472">Membrane</keyword>
<feature type="disulfide bond" evidence="6">
    <location>
        <begin position="449"/>
        <end position="476"/>
    </location>
</feature>
<dbReference type="SUPFAM" id="SSF57535">
    <property type="entry name" value="Complement control module/SCR domain"/>
    <property type="match status" value="10"/>
</dbReference>
<comment type="caution">
    <text evidence="6">Lacks conserved residue(s) required for the propagation of feature annotation.</text>
</comment>
<feature type="domain" description="Sushi" evidence="10">
    <location>
        <begin position="301"/>
        <end position="360"/>
    </location>
</feature>
<feature type="domain" description="Sushi" evidence="10">
    <location>
        <begin position="479"/>
        <end position="536"/>
    </location>
</feature>
<evidence type="ECO:0000256" key="1">
    <source>
        <dbReference type="ARBA" id="ARBA00022659"/>
    </source>
</evidence>
<feature type="compositionally biased region" description="Polar residues" evidence="7">
    <location>
        <begin position="974"/>
        <end position="987"/>
    </location>
</feature>
<dbReference type="SUPFAM" id="SSF56436">
    <property type="entry name" value="C-type lectin-like"/>
    <property type="match status" value="1"/>
</dbReference>
<evidence type="ECO:0000313" key="11">
    <source>
        <dbReference type="EMBL" id="KAK7078998.1"/>
    </source>
</evidence>
<dbReference type="SUPFAM" id="SSF49785">
    <property type="entry name" value="Galactose-binding domain-like"/>
    <property type="match status" value="1"/>
</dbReference>
<feature type="disulfide bond" evidence="6">
    <location>
        <begin position="389"/>
        <end position="416"/>
    </location>
</feature>
<feature type="disulfide bond" evidence="6">
    <location>
        <begin position="507"/>
        <end position="534"/>
    </location>
</feature>
<protein>
    <submittedName>
        <fullName evidence="11">C-type lectin (CTL) or carbohydrate-recognition domain (CRD)</fullName>
    </submittedName>
</protein>
<feature type="disulfide bond" evidence="6">
    <location>
        <begin position="271"/>
        <end position="298"/>
    </location>
</feature>
<feature type="transmembrane region" description="Helical" evidence="8">
    <location>
        <begin position="928"/>
        <end position="949"/>
    </location>
</feature>
<name>A0AAN9A8Z9_HALRR</name>
<evidence type="ECO:0000256" key="4">
    <source>
        <dbReference type="ARBA" id="ARBA00023157"/>
    </source>
</evidence>
<dbReference type="Proteomes" id="UP001381693">
    <property type="component" value="Unassembled WGS sequence"/>
</dbReference>
<comment type="caution">
    <text evidence="11">The sequence shown here is derived from an EMBL/GenBank/DDBJ whole genome shotgun (WGS) entry which is preliminary data.</text>
</comment>
<dbReference type="SMART" id="SM00032">
    <property type="entry name" value="CCP"/>
    <property type="match status" value="10"/>
</dbReference>
<feature type="domain" description="Sushi" evidence="10">
    <location>
        <begin position="772"/>
        <end position="831"/>
    </location>
</feature>
<dbReference type="CDD" id="cd00037">
    <property type="entry name" value="CLECT"/>
    <property type="match status" value="1"/>
</dbReference>
<dbReference type="EMBL" id="JAXCGZ010007604">
    <property type="protein sequence ID" value="KAK7078998.1"/>
    <property type="molecule type" value="Genomic_DNA"/>
</dbReference>
<feature type="disulfide bond" evidence="6">
    <location>
        <begin position="567"/>
        <end position="594"/>
    </location>
</feature>
<keyword evidence="3" id="KW-0677">Repeat</keyword>
<evidence type="ECO:0000256" key="5">
    <source>
        <dbReference type="ARBA" id="ARBA00023180"/>
    </source>
</evidence>
<reference evidence="11 12" key="1">
    <citation type="submission" date="2023-11" db="EMBL/GenBank/DDBJ databases">
        <title>Halocaridina rubra genome assembly.</title>
        <authorList>
            <person name="Smith C."/>
        </authorList>
    </citation>
    <scope>NUCLEOTIDE SEQUENCE [LARGE SCALE GENOMIC DNA]</scope>
    <source>
        <strain evidence="11">EP-1</strain>
        <tissue evidence="11">Whole</tissue>
    </source>
</reference>
<dbReference type="InterPro" id="IPR035976">
    <property type="entry name" value="Sushi/SCR/CCP_sf"/>
</dbReference>
<dbReference type="PROSITE" id="PS50041">
    <property type="entry name" value="C_TYPE_LECTIN_2"/>
    <property type="match status" value="1"/>
</dbReference>
<evidence type="ECO:0000256" key="6">
    <source>
        <dbReference type="PROSITE-ProRule" id="PRU00302"/>
    </source>
</evidence>
<feature type="domain" description="Sushi" evidence="10">
    <location>
        <begin position="712"/>
        <end position="771"/>
    </location>
</feature>
<feature type="disulfide bond" evidence="6">
    <location>
        <begin position="802"/>
        <end position="829"/>
    </location>
</feature>
<dbReference type="InterPro" id="IPR018378">
    <property type="entry name" value="C-type_lectin_CS"/>
</dbReference>
<dbReference type="Gene3D" id="2.10.70.10">
    <property type="entry name" value="Complement Module, domain 1"/>
    <property type="match status" value="10"/>
</dbReference>
<feature type="domain" description="Sushi" evidence="10">
    <location>
        <begin position="634"/>
        <end position="711"/>
    </location>
</feature>
<dbReference type="InterPro" id="IPR008979">
    <property type="entry name" value="Galactose-bd-like_sf"/>
</dbReference>
<dbReference type="PANTHER" id="PTHR46393">
    <property type="entry name" value="SUSHI DOMAIN-CONTAINING PROTEIN"/>
    <property type="match status" value="1"/>
</dbReference>
<feature type="compositionally biased region" description="Basic and acidic residues" evidence="7">
    <location>
        <begin position="956"/>
        <end position="973"/>
    </location>
</feature>
<dbReference type="SMART" id="SM00034">
    <property type="entry name" value="CLECT"/>
    <property type="match status" value="1"/>
</dbReference>
<feature type="domain" description="Sushi" evidence="10">
    <location>
        <begin position="361"/>
        <end position="418"/>
    </location>
</feature>
<feature type="disulfide bond" evidence="6">
    <location>
        <begin position="682"/>
        <end position="709"/>
    </location>
</feature>
<keyword evidence="12" id="KW-1185">Reference proteome</keyword>
<keyword evidence="5" id="KW-0325">Glycoprotein</keyword>
<feature type="region of interest" description="Disordered" evidence="7">
    <location>
        <begin position="956"/>
        <end position="987"/>
    </location>
</feature>
<dbReference type="PANTHER" id="PTHR46393:SF7">
    <property type="entry name" value="COMPLEMENT C2"/>
    <property type="match status" value="1"/>
</dbReference>
<accession>A0AAN9A8Z9</accession>
<dbReference type="Pfam" id="PF00084">
    <property type="entry name" value="Sushi"/>
    <property type="match status" value="10"/>
</dbReference>
<keyword evidence="1 6" id="KW-0768">Sushi</keyword>
<dbReference type="Gene3D" id="2.60.120.260">
    <property type="entry name" value="Galactose-binding domain-like"/>
    <property type="match status" value="1"/>
</dbReference>
<sequence>MMASRTRKLAQEGTTKELACFGPMTGRYVFVQMVGVESSMSLCEVEVFSTQEFSKERCSRNIELSNLGIFNKTCYEMHIGEGGTFEQGRDYCKAQGGDLVHNIGKFTHSFLTSELDRVKDKMKAKLVWIGAQKDPKFISRTWRWVNACIAALFHTQRGVTLSSTQRRAKKSYSCSLCCCDALSHPTSHTCSEVVENPRWGRDQPNSYNGQQNCVVFDGGREWTWNDVACELNYLNWICQFQPASCGSPDRHENTTIGSNDSSKGATVTYQCPIGNRLIGDATRTCLPTGFWSGSAPECQYVECGQPKEIEDGTLVLVDSRTTHGAKAVYECNTNYTIVGAETSVCSDDGTWSPEVPKCLYSWCPDVESPTHGQVQLSGRRSGDTATFVCDPGYNLQGTKTISCALGGQWSGETPSCRFVDCAIPEEARNGEMTLVNGTTFLNSEVMYECGDDYWLDGPAKRTCLEDGHWSGTSPECILISCNEPEVPHGGYVTGYSFDVHAEVEYHCENGHYLTGDTVRVCTREGSWTGAAPTCTFVDCGRVPTLSRGEVMYLNESTFLDSHLRYACNANYRLTGDDFRVCHRNGLWSGSPPKCEGIRNCFFVFLGGPPWPSDDFRVCHRDGLWIGSPPKCEEVRCSEPDHPPLTRNTITGNDRRMSATVARSRVQNSDHTYRVGSVITYRCERGYVVEGKTMRQCLPNGSWNNEPPSCKYVDCGQPSNIPDGMYRLLSNETSYGAQVAYECKDNWKLEGRLRSFCQENGTWAGDSPRCIEVLCSKLSVGLTEALTVEEGDRKVGSFAMYKCEVGRMLIGEPKRECRTHGIWSGNPPRCEWVSCMMPEEIENGRIVRLNETLLYGAVVEYHCLPKFRLDGPFTRACTAEGLWSGEVPRCALDDENDYGIFVDNTVDGTSNSARGTSAGTLEEASNTGLYVGLGFGLIGVICVALLFVFLRTRQQKGKDQDPPAHMKPREEHNNSEAMSYANLSDPTTGNNIYENIADDIEEYADMSFTNYSTASVRHTYSNSHQPTYTNGMMESSARAPAHIMRRPRMPPPQPPTVPMGAPNVVTINGVTVASNGT</sequence>
<keyword evidence="8" id="KW-0812">Transmembrane</keyword>
<gene>
    <name evidence="11" type="primary">CTLSE1</name>
    <name evidence="11" type="ORF">SK128_015129</name>
</gene>
<evidence type="ECO:0000256" key="3">
    <source>
        <dbReference type="ARBA" id="ARBA00022737"/>
    </source>
</evidence>
<evidence type="ECO:0000313" key="12">
    <source>
        <dbReference type="Proteomes" id="UP001381693"/>
    </source>
</evidence>
<feature type="disulfide bond" evidence="6">
    <location>
        <begin position="862"/>
        <end position="889"/>
    </location>
</feature>
<evidence type="ECO:0000259" key="9">
    <source>
        <dbReference type="PROSITE" id="PS50041"/>
    </source>
</evidence>
<feature type="disulfide bond" evidence="6">
    <location>
        <begin position="331"/>
        <end position="358"/>
    </location>
</feature>
<organism evidence="11 12">
    <name type="scientific">Halocaridina rubra</name>
    <name type="common">Hawaiian red shrimp</name>
    <dbReference type="NCBI Taxonomy" id="373956"/>
    <lineage>
        <taxon>Eukaryota</taxon>
        <taxon>Metazoa</taxon>
        <taxon>Ecdysozoa</taxon>
        <taxon>Arthropoda</taxon>
        <taxon>Crustacea</taxon>
        <taxon>Multicrustacea</taxon>
        <taxon>Malacostraca</taxon>
        <taxon>Eumalacostraca</taxon>
        <taxon>Eucarida</taxon>
        <taxon>Decapoda</taxon>
        <taxon>Pleocyemata</taxon>
        <taxon>Caridea</taxon>
        <taxon>Atyoidea</taxon>
        <taxon>Atyidae</taxon>
        <taxon>Halocaridina</taxon>
    </lineage>
</organism>
<dbReference type="InterPro" id="IPR000436">
    <property type="entry name" value="Sushi_SCR_CCP_dom"/>
</dbReference>
<keyword evidence="2" id="KW-0732">Signal</keyword>
<feature type="domain" description="Sushi" evidence="10">
    <location>
        <begin position="243"/>
        <end position="300"/>
    </location>
</feature>
<dbReference type="InterPro" id="IPR016186">
    <property type="entry name" value="C-type_lectin-like/link_sf"/>
</dbReference>
<feature type="domain" description="C-type lectin" evidence="9">
    <location>
        <begin position="70"/>
        <end position="230"/>
    </location>
</feature>
<dbReference type="PROSITE" id="PS50923">
    <property type="entry name" value="SUSHI"/>
    <property type="match status" value="10"/>
</dbReference>
<feature type="disulfide bond" evidence="6">
    <location>
        <begin position="742"/>
        <end position="769"/>
    </location>
</feature>
<feature type="domain" description="Sushi" evidence="10">
    <location>
        <begin position="537"/>
        <end position="596"/>
    </location>
</feature>
<evidence type="ECO:0000256" key="2">
    <source>
        <dbReference type="ARBA" id="ARBA00022729"/>
    </source>
</evidence>
<dbReference type="PROSITE" id="PS00615">
    <property type="entry name" value="C_TYPE_LECTIN_1"/>
    <property type="match status" value="1"/>
</dbReference>
<dbReference type="Gene3D" id="3.10.100.10">
    <property type="entry name" value="Mannose-Binding Protein A, subunit A"/>
    <property type="match status" value="1"/>
</dbReference>
<evidence type="ECO:0000256" key="8">
    <source>
        <dbReference type="SAM" id="Phobius"/>
    </source>
</evidence>
<keyword evidence="8" id="KW-1133">Transmembrane helix</keyword>
<feature type="domain" description="Sushi" evidence="10">
    <location>
        <begin position="832"/>
        <end position="891"/>
    </location>
</feature>
<dbReference type="InterPro" id="IPR001304">
    <property type="entry name" value="C-type_lectin-like"/>
</dbReference>
<feature type="domain" description="Sushi" evidence="10">
    <location>
        <begin position="419"/>
        <end position="478"/>
    </location>
</feature>
<evidence type="ECO:0000256" key="7">
    <source>
        <dbReference type="SAM" id="MobiDB-lite"/>
    </source>
</evidence>
<dbReference type="CDD" id="cd00033">
    <property type="entry name" value="CCP"/>
    <property type="match status" value="10"/>
</dbReference>
<dbReference type="InterPro" id="IPR016187">
    <property type="entry name" value="CTDL_fold"/>
</dbReference>
<keyword evidence="4 6" id="KW-1015">Disulfide bond</keyword>
<proteinExistence type="predicted"/>
<evidence type="ECO:0000259" key="10">
    <source>
        <dbReference type="PROSITE" id="PS50923"/>
    </source>
</evidence>
<dbReference type="AlphaFoldDB" id="A0AAN9A8Z9"/>